<proteinExistence type="predicted"/>
<protein>
    <submittedName>
        <fullName evidence="2">Uncharacterized protein</fullName>
    </submittedName>
</protein>
<dbReference type="AlphaFoldDB" id="A0AAV6YWX7"/>
<keyword evidence="3" id="KW-1185">Reference proteome</keyword>
<evidence type="ECO:0000313" key="2">
    <source>
        <dbReference type="EMBL" id="KAG8538258.1"/>
    </source>
</evidence>
<evidence type="ECO:0000256" key="1">
    <source>
        <dbReference type="SAM" id="MobiDB-lite"/>
    </source>
</evidence>
<comment type="caution">
    <text evidence="2">The sequence shown here is derived from an EMBL/GenBank/DDBJ whole genome shotgun (WGS) entry which is preliminary data.</text>
</comment>
<dbReference type="InterPro" id="IPR027962">
    <property type="entry name" value="ERICH3"/>
</dbReference>
<reference evidence="2" key="1">
    <citation type="thesis" date="2020" institute="ProQuest LLC" country="789 East Eisenhower Parkway, Ann Arbor, MI, USA">
        <title>Comparative Genomics and Chromosome Evolution.</title>
        <authorList>
            <person name="Mudd A.B."/>
        </authorList>
    </citation>
    <scope>NUCLEOTIDE SEQUENCE</scope>
    <source>
        <strain evidence="2">237g6f4</strain>
        <tissue evidence="2">Blood</tissue>
    </source>
</reference>
<organism evidence="2 3">
    <name type="scientific">Engystomops pustulosus</name>
    <name type="common">Tungara frog</name>
    <name type="synonym">Physalaemus pustulosus</name>
    <dbReference type="NCBI Taxonomy" id="76066"/>
    <lineage>
        <taxon>Eukaryota</taxon>
        <taxon>Metazoa</taxon>
        <taxon>Chordata</taxon>
        <taxon>Craniata</taxon>
        <taxon>Vertebrata</taxon>
        <taxon>Euteleostomi</taxon>
        <taxon>Amphibia</taxon>
        <taxon>Batrachia</taxon>
        <taxon>Anura</taxon>
        <taxon>Neobatrachia</taxon>
        <taxon>Hyloidea</taxon>
        <taxon>Leptodactylidae</taxon>
        <taxon>Leiuperinae</taxon>
        <taxon>Engystomops</taxon>
    </lineage>
</organism>
<feature type="compositionally biased region" description="Low complexity" evidence="1">
    <location>
        <begin position="60"/>
        <end position="69"/>
    </location>
</feature>
<gene>
    <name evidence="2" type="ORF">GDO81_023016</name>
</gene>
<dbReference type="PANTHER" id="PTHR23034">
    <property type="entry name" value="GLUTAMATE-RICH PROTEIN 3"/>
    <property type="match status" value="1"/>
</dbReference>
<accession>A0AAV6YWX7</accession>
<name>A0AAV6YWX7_ENGPU</name>
<feature type="compositionally biased region" description="Basic and acidic residues" evidence="1">
    <location>
        <begin position="108"/>
        <end position="120"/>
    </location>
</feature>
<evidence type="ECO:0000313" key="3">
    <source>
        <dbReference type="Proteomes" id="UP000824782"/>
    </source>
</evidence>
<dbReference type="PANTHER" id="PTHR23034:SF2">
    <property type="entry name" value="GLUTAMATE-RICH PROTEIN 3"/>
    <property type="match status" value="1"/>
</dbReference>
<feature type="non-terminal residue" evidence="2">
    <location>
        <position position="1"/>
    </location>
</feature>
<dbReference type="EMBL" id="WNYA01022702">
    <property type="protein sequence ID" value="KAG8538258.1"/>
    <property type="molecule type" value="Genomic_DNA"/>
</dbReference>
<feature type="region of interest" description="Disordered" evidence="1">
    <location>
        <begin position="14"/>
        <end position="120"/>
    </location>
</feature>
<feature type="compositionally biased region" description="Basic and acidic residues" evidence="1">
    <location>
        <begin position="14"/>
        <end position="33"/>
    </location>
</feature>
<dbReference type="Proteomes" id="UP000824782">
    <property type="component" value="Unassembled WGS sequence"/>
</dbReference>
<feature type="non-terminal residue" evidence="2">
    <location>
        <position position="120"/>
    </location>
</feature>
<sequence>RRHQIDIKRKLETFARRERVQRFKGDHSRRAEEETFPAFSPRPPTGPKSGAHRRLGNHGSSDSSESASSLRPNTAPGNMQRPVRLQPLPVYSSSGNVPKTSAAPRQKHSADEDEHRLSST</sequence>